<dbReference type="EMBL" id="JACCBN010000001">
    <property type="protein sequence ID" value="NYD39041.1"/>
    <property type="molecule type" value="Genomic_DNA"/>
</dbReference>
<accession>A0A7Y9E0T5</accession>
<dbReference type="Proteomes" id="UP000535890">
    <property type="component" value="Unassembled WGS sequence"/>
</dbReference>
<evidence type="ECO:0008006" key="3">
    <source>
        <dbReference type="Google" id="ProtNLM"/>
    </source>
</evidence>
<name>A0A7Y9E0T5_9PSEU</name>
<evidence type="ECO:0000313" key="1">
    <source>
        <dbReference type="EMBL" id="NYD39041.1"/>
    </source>
</evidence>
<comment type="caution">
    <text evidence="1">The sequence shown here is derived from an EMBL/GenBank/DDBJ whole genome shotgun (WGS) entry which is preliminary data.</text>
</comment>
<reference evidence="1 2" key="1">
    <citation type="submission" date="2020-07" db="EMBL/GenBank/DDBJ databases">
        <title>Sequencing the genomes of 1000 actinobacteria strains.</title>
        <authorList>
            <person name="Klenk H.-P."/>
        </authorList>
    </citation>
    <scope>NUCLEOTIDE SEQUENCE [LARGE SCALE GENOMIC DNA]</scope>
    <source>
        <strain evidence="1 2">DSM 45772</strain>
    </source>
</reference>
<dbReference type="AlphaFoldDB" id="A0A7Y9E0T5"/>
<dbReference type="NCBIfam" id="NF038335">
    <property type="entry name" value="YPO0640_fam"/>
    <property type="match status" value="1"/>
</dbReference>
<sequence length="150" mass="15596">MTPDEAVARVIAAQRSAGETVQPGADADRIATARAALRAEFGAELPEACAALLRRCDGLDHDGLVLYGSAPTRAAPGPGGFWQGLVEMNRLWREAPGRDDVLVLGETDLDLVVVALDGGSPALRDKVGGDVVETFPDVGSALVRLFSAST</sequence>
<dbReference type="RefSeq" id="WP_179796407.1">
    <property type="nucleotide sequence ID" value="NZ_BAABHP010000022.1"/>
</dbReference>
<keyword evidence="2" id="KW-1185">Reference proteome</keyword>
<organism evidence="1 2">
    <name type="scientific">Actinomycetospora corticicola</name>
    <dbReference type="NCBI Taxonomy" id="663602"/>
    <lineage>
        <taxon>Bacteria</taxon>
        <taxon>Bacillati</taxon>
        <taxon>Actinomycetota</taxon>
        <taxon>Actinomycetes</taxon>
        <taxon>Pseudonocardiales</taxon>
        <taxon>Pseudonocardiaceae</taxon>
        <taxon>Actinomycetospora</taxon>
    </lineage>
</organism>
<evidence type="ECO:0000313" key="2">
    <source>
        <dbReference type="Proteomes" id="UP000535890"/>
    </source>
</evidence>
<gene>
    <name evidence="1" type="ORF">BJ983_005143</name>
</gene>
<proteinExistence type="predicted"/>
<protein>
    <recommendedName>
        <fullName evidence="3">SUKH-3 immunity protein of toxin-antitoxin system</fullName>
    </recommendedName>
</protein>